<sequence>MDYNLACTEVLNHVEVGCRILHTPVWTQIGDTDHLPEVGFKLHVSAGLDNAGDVLLRVAEQLVGQVPFKFARDAHTVATLNMGTLGIAQAGKVITVYPQDVAEFFSVVDTLRAALGRQSGPRPLSDCAVPDSDCLYYRYGSLVTKGTDVEDPGLEAGRERFPGCALPEGVENPFGEEGGPSKGESALFAGRYLVTRSLSMRGKGGVFEALDFSAKPGSCLPQRVVLKEARAFAERDSCGVDAVDRLNRQCRFLDVLGDLPAVPAVIDTFVFDSSTFVVLKYIDGAGTLVRAGTGSDSPIFGADLECALRYFLNAMVRPCHARGVLLNDISSGNLFMDDRNGRVWMCDLEEATMRSMDVDPYVPLATPGYLSPAWPRPSRERDLFALMRVALFAAHPAWHTSILSNEEGAFWKPAFSSLDCMHRFCKRICKEEGLDAREVFYL</sequence>
<dbReference type="RefSeq" id="WP_191071223.1">
    <property type="nucleotide sequence ID" value="NZ_CP060506.1"/>
</dbReference>
<proteinExistence type="predicted"/>
<dbReference type="InterPro" id="IPR011009">
    <property type="entry name" value="Kinase-like_dom_sf"/>
</dbReference>
<reference evidence="2 3" key="1">
    <citation type="submission" date="2020-08" db="EMBL/GenBank/DDBJ databases">
        <title>Winkia gen. nov., sp. nov., isolated from faeces of the Anser albifrons in China.</title>
        <authorList>
            <person name="Liu Q."/>
        </authorList>
    </citation>
    <scope>NUCLEOTIDE SEQUENCE [LARGE SCALE GENOMIC DNA]</scope>
    <source>
        <strain evidence="2 3">C62</strain>
    </source>
</reference>
<protein>
    <submittedName>
        <fullName evidence="2">Serine/threonine protein kinase</fullName>
    </submittedName>
</protein>
<dbReference type="PROSITE" id="PS50011">
    <property type="entry name" value="PROTEIN_KINASE_DOM"/>
    <property type="match status" value="1"/>
</dbReference>
<dbReference type="Gene3D" id="3.30.200.20">
    <property type="entry name" value="Phosphorylase Kinase, domain 1"/>
    <property type="match status" value="1"/>
</dbReference>
<dbReference type="InterPro" id="IPR057929">
    <property type="entry name" value="RamC_N"/>
</dbReference>
<evidence type="ECO:0000313" key="3">
    <source>
        <dbReference type="Proteomes" id="UP000627538"/>
    </source>
</evidence>
<dbReference type="Pfam" id="PF25816">
    <property type="entry name" value="RamC_N"/>
    <property type="match status" value="1"/>
</dbReference>
<keyword evidence="2" id="KW-0808">Transferase</keyword>
<dbReference type="Proteomes" id="UP000627538">
    <property type="component" value="Unassembled WGS sequence"/>
</dbReference>
<comment type="caution">
    <text evidence="2">The sequence shown here is derived from an EMBL/GenBank/DDBJ whole genome shotgun (WGS) entry which is preliminary data.</text>
</comment>
<evidence type="ECO:0000313" key="2">
    <source>
        <dbReference type="EMBL" id="MBD3689155.1"/>
    </source>
</evidence>
<name>A0A8I0GBK4_9ACTO</name>
<dbReference type="SUPFAM" id="SSF56112">
    <property type="entry name" value="Protein kinase-like (PK-like)"/>
    <property type="match status" value="1"/>
</dbReference>
<gene>
    <name evidence="2" type="ORF">H8R10_02780</name>
</gene>
<keyword evidence="3" id="KW-1185">Reference proteome</keyword>
<dbReference type="EMBL" id="JACRUO010000001">
    <property type="protein sequence ID" value="MBD3689155.1"/>
    <property type="molecule type" value="Genomic_DNA"/>
</dbReference>
<dbReference type="InterPro" id="IPR000719">
    <property type="entry name" value="Prot_kinase_dom"/>
</dbReference>
<dbReference type="Gene3D" id="1.10.510.10">
    <property type="entry name" value="Transferase(Phosphotransferase) domain 1"/>
    <property type="match status" value="1"/>
</dbReference>
<feature type="domain" description="Protein kinase" evidence="1">
    <location>
        <begin position="192"/>
        <end position="442"/>
    </location>
</feature>
<accession>A0A8I0GBK4</accession>
<dbReference type="GO" id="GO:0005524">
    <property type="term" value="F:ATP binding"/>
    <property type="evidence" value="ECO:0007669"/>
    <property type="project" value="InterPro"/>
</dbReference>
<keyword evidence="2" id="KW-0723">Serine/threonine-protein kinase</keyword>
<keyword evidence="2" id="KW-0418">Kinase</keyword>
<dbReference type="GO" id="GO:0004674">
    <property type="term" value="F:protein serine/threonine kinase activity"/>
    <property type="evidence" value="ECO:0007669"/>
    <property type="project" value="UniProtKB-KW"/>
</dbReference>
<dbReference type="AlphaFoldDB" id="A0A8I0GBK4"/>
<organism evidence="2 3">
    <name type="scientific">Nanchangia anserum</name>
    <dbReference type="NCBI Taxonomy" id="2692125"/>
    <lineage>
        <taxon>Bacteria</taxon>
        <taxon>Bacillati</taxon>
        <taxon>Actinomycetota</taxon>
        <taxon>Actinomycetes</taxon>
        <taxon>Actinomycetales</taxon>
        <taxon>Actinomycetaceae</taxon>
        <taxon>Nanchangia</taxon>
    </lineage>
</organism>
<evidence type="ECO:0000259" key="1">
    <source>
        <dbReference type="PROSITE" id="PS50011"/>
    </source>
</evidence>